<proteinExistence type="predicted"/>
<sequence>MSILLQALKEWRVVGTYEEKQDEDTNVSSTGIAEIQVDNLECKARPLEFNPDQHQILISEFKYLYTALTRARVNVWLFDENEEARAPMFEYFQKRGVVDVKHVEDGMASVEAMFAQKSGKEEWKKQGISFYGKGKWDLALQCFGMADEEMWMKKCRAHEQAAKAAKLTGEHRKVKLEFMKAAHLFLQCDMKDEVEKCLYHAREPNLLAKLRENLRM</sequence>
<evidence type="ECO:0000313" key="2">
    <source>
        <dbReference type="Proteomes" id="UP001152795"/>
    </source>
</evidence>
<dbReference type="PANTHER" id="PTHR21529:SF4">
    <property type="entry name" value="TPR AND ANKYRIN REPEAT-CONTAINING PROTEIN 1"/>
    <property type="match status" value="1"/>
</dbReference>
<dbReference type="InterPro" id="IPR039904">
    <property type="entry name" value="TRANK1"/>
</dbReference>
<keyword evidence="2" id="KW-1185">Reference proteome</keyword>
<reference evidence="1" key="1">
    <citation type="submission" date="2020-04" db="EMBL/GenBank/DDBJ databases">
        <authorList>
            <person name="Alioto T."/>
            <person name="Alioto T."/>
            <person name="Gomez Garrido J."/>
        </authorList>
    </citation>
    <scope>NUCLEOTIDE SEQUENCE</scope>
    <source>
        <strain evidence="1">A484AB</strain>
    </source>
</reference>
<dbReference type="PANTHER" id="PTHR21529">
    <property type="entry name" value="MAMMARY TURMOR VIRUS RECEPTOR HOMOLOG 1, 2 MTVR1, 2"/>
    <property type="match status" value="1"/>
</dbReference>
<dbReference type="OrthoDB" id="3156807at2759"/>
<gene>
    <name evidence="1" type="ORF">PACLA_8A064811</name>
</gene>
<accession>A0A6S7FTA4</accession>
<comment type="caution">
    <text evidence="1">The sequence shown here is derived from an EMBL/GenBank/DDBJ whole genome shotgun (WGS) entry which is preliminary data.</text>
</comment>
<dbReference type="AlphaFoldDB" id="A0A6S7FTA4"/>
<name>A0A6S7FTA4_PARCT</name>
<organism evidence="1 2">
    <name type="scientific">Paramuricea clavata</name>
    <name type="common">Red gorgonian</name>
    <name type="synonym">Violescent sea-whip</name>
    <dbReference type="NCBI Taxonomy" id="317549"/>
    <lineage>
        <taxon>Eukaryota</taxon>
        <taxon>Metazoa</taxon>
        <taxon>Cnidaria</taxon>
        <taxon>Anthozoa</taxon>
        <taxon>Octocorallia</taxon>
        <taxon>Malacalcyonacea</taxon>
        <taxon>Plexauridae</taxon>
        <taxon>Paramuricea</taxon>
    </lineage>
</organism>
<evidence type="ECO:0000313" key="1">
    <source>
        <dbReference type="EMBL" id="CAB3981087.1"/>
    </source>
</evidence>
<dbReference type="EMBL" id="CACRXK020000351">
    <property type="protein sequence ID" value="CAB3981087.1"/>
    <property type="molecule type" value="Genomic_DNA"/>
</dbReference>
<dbReference type="Proteomes" id="UP001152795">
    <property type="component" value="Unassembled WGS sequence"/>
</dbReference>
<protein>
    <submittedName>
        <fullName evidence="1">Uncharacterized protein</fullName>
    </submittedName>
</protein>